<evidence type="ECO:0000256" key="5">
    <source>
        <dbReference type="ARBA" id="ARBA00022801"/>
    </source>
</evidence>
<evidence type="ECO:0000256" key="2">
    <source>
        <dbReference type="ARBA" id="ARBA00022490"/>
    </source>
</evidence>
<evidence type="ECO:0000256" key="3">
    <source>
        <dbReference type="ARBA" id="ARBA00022670"/>
    </source>
</evidence>
<dbReference type="GO" id="GO:0006515">
    <property type="term" value="P:protein quality control for misfolded or incompletely synthesized proteins"/>
    <property type="evidence" value="ECO:0007669"/>
    <property type="project" value="UniProtKB-UniRule"/>
</dbReference>
<keyword evidence="2 9" id="KW-0963">Cytoplasm</keyword>
<accession>A0A4U1C3N1</accession>
<dbReference type="InterPro" id="IPR003959">
    <property type="entry name" value="ATPase_AAA_core"/>
</dbReference>
<comment type="subunit">
    <text evidence="9 10">Homohexamer. Organized in a ring with a central cavity.</text>
</comment>
<feature type="active site" evidence="9 11">
    <location>
        <position position="711"/>
    </location>
</feature>
<dbReference type="InterPro" id="IPR014721">
    <property type="entry name" value="Ribsml_uS5_D2-typ_fold_subgr"/>
</dbReference>
<dbReference type="GO" id="GO:0005737">
    <property type="term" value="C:cytoplasm"/>
    <property type="evidence" value="ECO:0007669"/>
    <property type="project" value="UniProtKB-SubCell"/>
</dbReference>
<evidence type="ECO:0000313" key="17">
    <source>
        <dbReference type="EMBL" id="TKB99816.1"/>
    </source>
</evidence>
<keyword evidence="4 9" id="KW-0547">Nucleotide-binding</keyword>
<name>A0A4U1C3N1_9SPHI</name>
<evidence type="ECO:0000256" key="7">
    <source>
        <dbReference type="ARBA" id="ARBA00022840"/>
    </source>
</evidence>
<comment type="induction">
    <text evidence="9">By heat shock.</text>
</comment>
<dbReference type="SUPFAM" id="SSF52540">
    <property type="entry name" value="P-loop containing nucleoside triphosphate hydrolases"/>
    <property type="match status" value="1"/>
</dbReference>
<keyword evidence="5 9" id="KW-0378">Hydrolase</keyword>
<gene>
    <name evidence="9 17" type="primary">lon</name>
    <name evidence="17" type="ORF">FA045_10230</name>
</gene>
<dbReference type="PROSITE" id="PS51787">
    <property type="entry name" value="LON_N"/>
    <property type="match status" value="1"/>
</dbReference>
<comment type="function">
    <text evidence="9">ATP-dependent serine protease that mediates the selective degradation of mutant and abnormal proteins as well as certain short-lived regulatory proteins. Required for cellular homeostasis and for survival from DNA damage and developmental changes induced by stress. Degrades polypeptides processively to yield small peptide fragments that are 5 to 10 amino acids long. Binds to DNA in a double-stranded, site-specific manner.</text>
</comment>
<dbReference type="Proteomes" id="UP000310477">
    <property type="component" value="Unassembled WGS sequence"/>
</dbReference>
<dbReference type="Gene3D" id="1.10.8.60">
    <property type="match status" value="1"/>
</dbReference>
<dbReference type="CDD" id="cd19500">
    <property type="entry name" value="RecA-like_Lon"/>
    <property type="match status" value="1"/>
</dbReference>
<dbReference type="NCBIfam" id="TIGR00763">
    <property type="entry name" value="lon"/>
    <property type="match status" value="1"/>
</dbReference>
<evidence type="ECO:0000256" key="13">
    <source>
        <dbReference type="PROSITE-ProRule" id="PRU01122"/>
    </source>
</evidence>
<protein>
    <recommendedName>
        <fullName evidence="9 10">Lon protease</fullName>
        <ecNumber evidence="9 10">3.4.21.53</ecNumber>
    </recommendedName>
    <alternativeName>
        <fullName evidence="9">ATP-dependent protease La</fullName>
    </alternativeName>
</protein>
<dbReference type="PROSITE" id="PS01046">
    <property type="entry name" value="LON_SER"/>
    <property type="match status" value="1"/>
</dbReference>
<feature type="binding site" evidence="9 12">
    <location>
        <begin position="388"/>
        <end position="395"/>
    </location>
    <ligand>
        <name>ATP</name>
        <dbReference type="ChEBI" id="CHEBI:30616"/>
    </ligand>
</feature>
<dbReference type="Gene3D" id="1.20.58.1480">
    <property type="match status" value="1"/>
</dbReference>
<dbReference type="SUPFAM" id="SSF54211">
    <property type="entry name" value="Ribosomal protein S5 domain 2-like"/>
    <property type="match status" value="1"/>
</dbReference>
<comment type="subcellular location">
    <subcellularLocation>
        <location evidence="1 9 10">Cytoplasm</location>
    </subcellularLocation>
</comment>
<dbReference type="Gene3D" id="2.30.130.40">
    <property type="entry name" value="LON domain-like"/>
    <property type="match status" value="1"/>
</dbReference>
<dbReference type="Pfam" id="PF22667">
    <property type="entry name" value="Lon_lid"/>
    <property type="match status" value="1"/>
</dbReference>
<dbReference type="Gene3D" id="3.30.230.10">
    <property type="match status" value="1"/>
</dbReference>
<dbReference type="PANTHER" id="PTHR10046">
    <property type="entry name" value="ATP DEPENDENT LON PROTEASE FAMILY MEMBER"/>
    <property type="match status" value="1"/>
</dbReference>
<dbReference type="Pfam" id="PF02190">
    <property type="entry name" value="LON_substr_bdg"/>
    <property type="match status" value="1"/>
</dbReference>
<keyword evidence="3 9" id="KW-0645">Protease</keyword>
<evidence type="ECO:0000256" key="9">
    <source>
        <dbReference type="HAMAP-Rule" id="MF_01973"/>
    </source>
</evidence>
<dbReference type="InterPro" id="IPR008269">
    <property type="entry name" value="Lon_proteolytic"/>
</dbReference>
<dbReference type="AlphaFoldDB" id="A0A4U1C3N1"/>
<evidence type="ECO:0000259" key="15">
    <source>
        <dbReference type="PROSITE" id="PS51786"/>
    </source>
</evidence>
<dbReference type="HAMAP" id="MF_01973">
    <property type="entry name" value="lon_bact"/>
    <property type="match status" value="1"/>
</dbReference>
<evidence type="ECO:0000256" key="1">
    <source>
        <dbReference type="ARBA" id="ARBA00004496"/>
    </source>
</evidence>
<dbReference type="EMBL" id="SWBO01000005">
    <property type="protein sequence ID" value="TKB99816.1"/>
    <property type="molecule type" value="Genomic_DNA"/>
</dbReference>
<comment type="catalytic activity">
    <reaction evidence="9 10 13">
        <text>Hydrolysis of proteins in presence of ATP.</text>
        <dbReference type="EC" id="3.4.21.53"/>
    </reaction>
</comment>
<dbReference type="InterPro" id="IPR004815">
    <property type="entry name" value="Lon_bac/euk-typ"/>
</dbReference>
<evidence type="ECO:0000256" key="14">
    <source>
        <dbReference type="RuleBase" id="RU000591"/>
    </source>
</evidence>
<proteinExistence type="evidence at transcript level"/>
<evidence type="ECO:0000256" key="11">
    <source>
        <dbReference type="PIRSR" id="PIRSR001174-1"/>
    </source>
</evidence>
<evidence type="ECO:0000256" key="12">
    <source>
        <dbReference type="PIRSR" id="PIRSR001174-2"/>
    </source>
</evidence>
<dbReference type="Gene3D" id="1.20.5.5270">
    <property type="match status" value="1"/>
</dbReference>
<evidence type="ECO:0000256" key="6">
    <source>
        <dbReference type="ARBA" id="ARBA00022825"/>
    </source>
</evidence>
<dbReference type="FunFam" id="3.40.50.300:FF:000382">
    <property type="entry name" value="Lon protease homolog 2, peroxisomal"/>
    <property type="match status" value="1"/>
</dbReference>
<comment type="similarity">
    <text evidence="9 10 13 14">Belongs to the peptidase S16 family.</text>
</comment>
<dbReference type="InterPro" id="IPR003593">
    <property type="entry name" value="AAA+_ATPase"/>
</dbReference>
<dbReference type="EC" id="3.4.21.53" evidence="9 10"/>
<dbReference type="SMART" id="SM00382">
    <property type="entry name" value="AAA"/>
    <property type="match status" value="1"/>
</dbReference>
<feature type="domain" description="Lon proteolytic" evidence="15">
    <location>
        <begin position="624"/>
        <end position="805"/>
    </location>
</feature>
<dbReference type="InterPro" id="IPR003111">
    <property type="entry name" value="Lon_prtase_N"/>
</dbReference>
<evidence type="ECO:0000313" key="18">
    <source>
        <dbReference type="Proteomes" id="UP000310477"/>
    </source>
</evidence>
<sequence>MSKQDHFDFSQSLPIINEDTEFFPLMSQQDEDEMNSEETPEILSILPLRNTVLFPGVVIPITVGRDKSIKLIKEAYKGDRIIGVVSQRDVSVEDPTFDELNSVGTVAHIIKMLQMPDGNTTVIIQGKQRFQLVEEVQSEPYIKVIIAKFAESKHKADKEFKALVASIKEMSSQIIQLSPNIPSEAGIALKNIESTSFLINFISSNMNADVADKQKMLEMGNLRKRAEMVMELLTTELQMLELKNQIQSKVRTDLDKQQRDYFLNAQLKTIQEELGGNSSDLEYEALQLRSKKKKWAKPVADHFAKELEKLGRMNPQAPDYSIQMNYLELLLDLPWNDFTKDNFDLKRAQKILDKDHFGLEKVKQRIIEYLAVLKLKRDMKAPILCLVGPPGVGKTSLGKSIAKAINRKYVRIALGGVRDEAEIRGHRKTYIGAMPGRIIQSIKKAGAANPVFVLDEIDKVGSDHRGDPSSALLEVLDPEQNNAFNDHYVEADYDLSNVLFIATANSLSSIQPALLDRMEIIEVNGYTIEEKIEIAKKYLLPKQKEQHGLEHKAINLKTSLIEKVIEDYTRESGVRGLEKKIGSLVRGIATKIAMEEPYEPTLSLADVERILGAPIYDKDAYEGNEVAGVVTGLAWTSVGGDILFIEASLSPGKGKLTLTGNLGDVMKESAIIALAYLRAHSGLFGIDNALFDQFDIHVHVPAGATPKDGPSAGITMLTALTSAFTQRKVKSNLAMTGEITLRGKVLPVGGIKEKILAAKRANIKEIILCKSNRKDILEIKEDYIKDLNFHYVTEMKEVIELALMKDKVKNAQDITVKIKPEIKN</sequence>
<evidence type="ECO:0000256" key="10">
    <source>
        <dbReference type="PIRNR" id="PIRNR001174"/>
    </source>
</evidence>
<dbReference type="GO" id="GO:0004176">
    <property type="term" value="F:ATP-dependent peptidase activity"/>
    <property type="evidence" value="ECO:0007669"/>
    <property type="project" value="UniProtKB-UniRule"/>
</dbReference>
<feature type="domain" description="Lon N-terminal" evidence="16">
    <location>
        <begin position="43"/>
        <end position="237"/>
    </location>
</feature>
<reference evidence="17 18" key="1">
    <citation type="submission" date="2019-04" db="EMBL/GenBank/DDBJ databases">
        <title>Pedobacter sp. AR-2-6 sp. nov., isolated from Arctic soil.</title>
        <authorList>
            <person name="Dahal R.H."/>
            <person name="Kim D.-U."/>
        </authorList>
    </citation>
    <scope>NUCLEOTIDE SEQUENCE [LARGE SCALE GENOMIC DNA]</scope>
    <source>
        <strain evidence="17 18">AR-2-6</strain>
    </source>
</reference>
<dbReference type="PRINTS" id="PR00830">
    <property type="entry name" value="ENDOLAPTASE"/>
</dbReference>
<keyword evidence="7 9" id="KW-0067">ATP-binding</keyword>
<comment type="caution">
    <text evidence="17">The sequence shown here is derived from an EMBL/GenBank/DDBJ whole genome shotgun (WGS) entry which is preliminary data.</text>
</comment>
<feature type="active site" evidence="9 11">
    <location>
        <position position="754"/>
    </location>
</feature>
<dbReference type="PROSITE" id="PS51786">
    <property type="entry name" value="LON_PROTEOLYTIC"/>
    <property type="match status" value="1"/>
</dbReference>
<dbReference type="InterPro" id="IPR015947">
    <property type="entry name" value="PUA-like_sf"/>
</dbReference>
<keyword evidence="18" id="KW-1185">Reference proteome</keyword>
<dbReference type="Pfam" id="PF05362">
    <property type="entry name" value="Lon_C"/>
    <property type="match status" value="1"/>
</dbReference>
<evidence type="ECO:0000256" key="8">
    <source>
        <dbReference type="ARBA" id="ARBA00023016"/>
    </source>
</evidence>
<evidence type="ECO:0000259" key="16">
    <source>
        <dbReference type="PROSITE" id="PS51787"/>
    </source>
</evidence>
<dbReference type="InterPro" id="IPR020568">
    <property type="entry name" value="Ribosomal_Su5_D2-typ_SF"/>
</dbReference>
<dbReference type="GO" id="GO:0016887">
    <property type="term" value="F:ATP hydrolysis activity"/>
    <property type="evidence" value="ECO:0007669"/>
    <property type="project" value="UniProtKB-UniRule"/>
</dbReference>
<dbReference type="GO" id="GO:0043565">
    <property type="term" value="F:sequence-specific DNA binding"/>
    <property type="evidence" value="ECO:0007669"/>
    <property type="project" value="UniProtKB-UniRule"/>
</dbReference>
<dbReference type="PIRSF" id="PIRSF001174">
    <property type="entry name" value="Lon_proteas"/>
    <property type="match status" value="1"/>
</dbReference>
<dbReference type="Gene3D" id="3.40.50.300">
    <property type="entry name" value="P-loop containing nucleotide triphosphate hydrolases"/>
    <property type="match status" value="1"/>
</dbReference>
<dbReference type="GO" id="GO:0034605">
    <property type="term" value="P:cellular response to heat"/>
    <property type="evidence" value="ECO:0007669"/>
    <property type="project" value="UniProtKB-UniRule"/>
</dbReference>
<keyword evidence="6 9" id="KW-0720">Serine protease</keyword>
<dbReference type="InterPro" id="IPR027543">
    <property type="entry name" value="Lon_bac"/>
</dbReference>
<organism evidence="17 18">
    <name type="scientific">Pedobacter cryotolerans</name>
    <dbReference type="NCBI Taxonomy" id="2571270"/>
    <lineage>
        <taxon>Bacteria</taxon>
        <taxon>Pseudomonadati</taxon>
        <taxon>Bacteroidota</taxon>
        <taxon>Sphingobacteriia</taxon>
        <taxon>Sphingobacteriales</taxon>
        <taxon>Sphingobacteriaceae</taxon>
        <taxon>Pedobacter</taxon>
    </lineage>
</organism>
<dbReference type="SMART" id="SM00464">
    <property type="entry name" value="LON"/>
    <property type="match status" value="1"/>
</dbReference>
<dbReference type="InterPro" id="IPR054594">
    <property type="entry name" value="Lon_lid"/>
</dbReference>
<dbReference type="GO" id="GO:0004252">
    <property type="term" value="F:serine-type endopeptidase activity"/>
    <property type="evidence" value="ECO:0007669"/>
    <property type="project" value="UniProtKB-UniRule"/>
</dbReference>
<evidence type="ECO:0000256" key="4">
    <source>
        <dbReference type="ARBA" id="ARBA00022741"/>
    </source>
</evidence>
<dbReference type="SUPFAM" id="SSF88697">
    <property type="entry name" value="PUA domain-like"/>
    <property type="match status" value="1"/>
</dbReference>
<dbReference type="InterPro" id="IPR046336">
    <property type="entry name" value="Lon_prtase_N_sf"/>
</dbReference>
<dbReference type="OrthoDB" id="9803599at2"/>
<dbReference type="GO" id="GO:0005524">
    <property type="term" value="F:ATP binding"/>
    <property type="evidence" value="ECO:0007669"/>
    <property type="project" value="UniProtKB-UniRule"/>
</dbReference>
<dbReference type="Pfam" id="PF00004">
    <property type="entry name" value="AAA"/>
    <property type="match status" value="1"/>
</dbReference>
<dbReference type="RefSeq" id="WP_136876982.1">
    <property type="nucleotide sequence ID" value="NZ_SWBO01000005.1"/>
</dbReference>
<dbReference type="InterPro" id="IPR008268">
    <property type="entry name" value="Peptidase_S16_AS"/>
</dbReference>
<keyword evidence="8 9" id="KW-0346">Stress response</keyword>
<dbReference type="InterPro" id="IPR027065">
    <property type="entry name" value="Lon_Prtase"/>
</dbReference>
<dbReference type="InterPro" id="IPR027417">
    <property type="entry name" value="P-loop_NTPase"/>
</dbReference>